<organism evidence="2 3">
    <name type="scientific">Zopfia rhizophila CBS 207.26</name>
    <dbReference type="NCBI Taxonomy" id="1314779"/>
    <lineage>
        <taxon>Eukaryota</taxon>
        <taxon>Fungi</taxon>
        <taxon>Dikarya</taxon>
        <taxon>Ascomycota</taxon>
        <taxon>Pezizomycotina</taxon>
        <taxon>Dothideomycetes</taxon>
        <taxon>Dothideomycetes incertae sedis</taxon>
        <taxon>Zopfiaceae</taxon>
        <taxon>Zopfia</taxon>
    </lineage>
</organism>
<keyword evidence="3" id="KW-1185">Reference proteome</keyword>
<evidence type="ECO:0000313" key="3">
    <source>
        <dbReference type="Proteomes" id="UP000800200"/>
    </source>
</evidence>
<dbReference type="OrthoDB" id="3745702at2759"/>
<sequence length="103" mass="11647">MPRKKSPEAFFERGRDNGSEEKKGTVGGEEVQKTLQPKMELNYQRNLALCYHYETLHPGASPRDIKASKDFVRSLALGIEGSYGIDDPGMWTVVQYYKDFTAA</sequence>
<dbReference type="EMBL" id="ML994641">
    <property type="protein sequence ID" value="KAF2183702.1"/>
    <property type="molecule type" value="Genomic_DNA"/>
</dbReference>
<evidence type="ECO:0000313" key="2">
    <source>
        <dbReference type="EMBL" id="KAF2183702.1"/>
    </source>
</evidence>
<feature type="compositionally biased region" description="Basic and acidic residues" evidence="1">
    <location>
        <begin position="1"/>
        <end position="24"/>
    </location>
</feature>
<dbReference type="AlphaFoldDB" id="A0A6A6DZ81"/>
<reference evidence="2" key="1">
    <citation type="journal article" date="2020" name="Stud. Mycol.">
        <title>101 Dothideomycetes genomes: a test case for predicting lifestyles and emergence of pathogens.</title>
        <authorList>
            <person name="Haridas S."/>
            <person name="Albert R."/>
            <person name="Binder M."/>
            <person name="Bloem J."/>
            <person name="Labutti K."/>
            <person name="Salamov A."/>
            <person name="Andreopoulos B."/>
            <person name="Baker S."/>
            <person name="Barry K."/>
            <person name="Bills G."/>
            <person name="Bluhm B."/>
            <person name="Cannon C."/>
            <person name="Castanera R."/>
            <person name="Culley D."/>
            <person name="Daum C."/>
            <person name="Ezra D."/>
            <person name="Gonzalez J."/>
            <person name="Henrissat B."/>
            <person name="Kuo A."/>
            <person name="Liang C."/>
            <person name="Lipzen A."/>
            <person name="Lutzoni F."/>
            <person name="Magnuson J."/>
            <person name="Mondo S."/>
            <person name="Nolan M."/>
            <person name="Ohm R."/>
            <person name="Pangilinan J."/>
            <person name="Park H.-J."/>
            <person name="Ramirez L."/>
            <person name="Alfaro M."/>
            <person name="Sun H."/>
            <person name="Tritt A."/>
            <person name="Yoshinaga Y."/>
            <person name="Zwiers L.-H."/>
            <person name="Turgeon B."/>
            <person name="Goodwin S."/>
            <person name="Spatafora J."/>
            <person name="Crous P."/>
            <person name="Grigoriev I."/>
        </authorList>
    </citation>
    <scope>NUCLEOTIDE SEQUENCE</scope>
    <source>
        <strain evidence="2">CBS 207.26</strain>
    </source>
</reference>
<name>A0A6A6DZ81_9PEZI</name>
<gene>
    <name evidence="2" type="ORF">K469DRAFT_689836</name>
</gene>
<proteinExistence type="predicted"/>
<protein>
    <submittedName>
        <fullName evidence="2">Uncharacterized protein</fullName>
    </submittedName>
</protein>
<accession>A0A6A6DZ81</accession>
<evidence type="ECO:0000256" key="1">
    <source>
        <dbReference type="SAM" id="MobiDB-lite"/>
    </source>
</evidence>
<dbReference type="Proteomes" id="UP000800200">
    <property type="component" value="Unassembled WGS sequence"/>
</dbReference>
<feature type="region of interest" description="Disordered" evidence="1">
    <location>
        <begin position="1"/>
        <end position="33"/>
    </location>
</feature>